<evidence type="ECO:0000256" key="3">
    <source>
        <dbReference type="ARBA" id="ARBA00022630"/>
    </source>
</evidence>
<keyword evidence="2 10" id="KW-0597">Phosphoprotein</keyword>
<sequence>MKLSDSEKLKLENKAKERENKEGTMDEKDLKVEVPSELEKGTDIDTKENEVVSENIEEVKEVATENVEETSTSEEIKKERPARERRERTPREARERSERPVRERKSRVVSDDVSTSSETVENSESGEEVKTERPVSERRERAPRESRERSERPVRERKSRVVSNDVSTSSETVENSESGEEVKTERPVSERRERAPREPRERSERPARDRRERSTETGNASEGRPTRERRERPARGGRNEEPQMKLFVGSSPHIRSEATVSTVMRDVVIALIPTLLAGIYFFGFRALLVTLVSVIFAVGSEYIYEKLTHRPITIKDYSAVITGMLLAFNVPVTIPYWMVALGSMFAIIIVKQLYGGLGMNFMNPALAARAALMASFPTAMANYVAPNSGISNLINSSTYSSLDATTFATPLSKGTQVNFLEAFIGVRGGCIGEVSTICLLIGAGYLLYRGVIQLRIPLVFISTTAVVLALTGTPIAKLPIQLLMGGLILGAFFMATDYVSAPVNRKAQIFFAIGCGIITALIRNFGNLPEGVSYSILFMNILTPLLEKYCVPKVFGEGRVKK</sequence>
<comment type="cofactor">
    <cofactor evidence="10">
        <name>FMN</name>
        <dbReference type="ChEBI" id="CHEBI:58210"/>
    </cofactor>
</comment>
<evidence type="ECO:0000256" key="4">
    <source>
        <dbReference type="ARBA" id="ARBA00022643"/>
    </source>
</evidence>
<evidence type="ECO:0000256" key="6">
    <source>
        <dbReference type="ARBA" id="ARBA00022967"/>
    </source>
</evidence>
<comment type="subunit">
    <text evidence="10">The complex is composed of six subunits: RnfA, RnfB, RnfC, RnfD, RnfE and RnfG.</text>
</comment>
<feature type="compositionally biased region" description="Low complexity" evidence="11">
    <location>
        <begin position="111"/>
        <end position="123"/>
    </location>
</feature>
<dbReference type="PANTHER" id="PTHR30578:SF0">
    <property type="entry name" value="ION-TRANSLOCATING OXIDOREDUCTASE COMPLEX SUBUNIT D"/>
    <property type="match status" value="1"/>
</dbReference>
<dbReference type="EC" id="7.-.-.-" evidence="10"/>
<feature type="transmembrane region" description="Helical" evidence="10">
    <location>
        <begin position="478"/>
        <end position="495"/>
    </location>
</feature>
<keyword evidence="10" id="KW-1003">Cell membrane</keyword>
<reference evidence="12 13" key="2">
    <citation type="submission" date="2007-09" db="EMBL/GenBank/DDBJ databases">
        <authorList>
            <person name="Fulton L."/>
            <person name="Clifton S."/>
            <person name="Fulton B."/>
            <person name="Xu J."/>
            <person name="Minx P."/>
            <person name="Pepin K.H."/>
            <person name="Johnson M."/>
            <person name="Thiruvilangam P."/>
            <person name="Bhonagiri V."/>
            <person name="Nash W.E."/>
            <person name="Mardis E.R."/>
            <person name="Wilson R.K."/>
        </authorList>
    </citation>
    <scope>NUCLEOTIDE SEQUENCE [LARGE SCALE GENOMIC DNA]</scope>
    <source>
        <strain evidence="12 13">ATCC 33270</strain>
    </source>
</reference>
<keyword evidence="1 10" id="KW-0813">Transport</keyword>
<dbReference type="GO" id="GO:0005886">
    <property type="term" value="C:plasma membrane"/>
    <property type="evidence" value="ECO:0007669"/>
    <property type="project" value="UniProtKB-SubCell"/>
</dbReference>
<gene>
    <name evidence="10 12" type="primary">rnfD</name>
    <name evidence="12" type="ORF">PEPMIC_00928</name>
</gene>
<dbReference type="InterPro" id="IPR011303">
    <property type="entry name" value="RnfD_bac"/>
</dbReference>
<comment type="similarity">
    <text evidence="10">Belongs to the NqrB/RnfD family.</text>
</comment>
<dbReference type="EMBL" id="ABEE02000016">
    <property type="protein sequence ID" value="EDP24345.1"/>
    <property type="molecule type" value="Genomic_DNA"/>
</dbReference>
<dbReference type="GO" id="GO:0055085">
    <property type="term" value="P:transmembrane transport"/>
    <property type="evidence" value="ECO:0007669"/>
    <property type="project" value="InterPro"/>
</dbReference>
<protein>
    <recommendedName>
        <fullName evidence="10">Ion-translocating oxidoreductase complex subunit D</fullName>
        <ecNumber evidence="10">7.-.-.-</ecNumber>
    </recommendedName>
    <alternativeName>
        <fullName evidence="10">Rnf electron transport complex subunit D</fullName>
    </alternativeName>
</protein>
<proteinExistence type="inferred from homology"/>
<dbReference type="HOGENOM" id="CLU_484719_0_0_9"/>
<feature type="transmembrane region" description="Helical" evidence="10">
    <location>
        <begin position="267"/>
        <end position="298"/>
    </location>
</feature>
<organism evidence="12 13">
    <name type="scientific">Parvimonas micra ATCC 33270</name>
    <dbReference type="NCBI Taxonomy" id="411465"/>
    <lineage>
        <taxon>Bacteria</taxon>
        <taxon>Bacillati</taxon>
        <taxon>Bacillota</taxon>
        <taxon>Tissierellia</taxon>
        <taxon>Tissierellales</taxon>
        <taxon>Peptoniphilaceae</taxon>
        <taxon>Parvimonas</taxon>
    </lineage>
</organism>
<keyword evidence="9 10" id="KW-0472">Membrane</keyword>
<feature type="compositionally biased region" description="Basic and acidic residues" evidence="11">
    <location>
        <begin position="127"/>
        <end position="156"/>
    </location>
</feature>
<name>A8SLB2_9FIRM</name>
<dbReference type="AlphaFoldDB" id="A8SLB2"/>
<feature type="transmembrane region" description="Helical" evidence="10">
    <location>
        <begin position="422"/>
        <end position="447"/>
    </location>
</feature>
<dbReference type="NCBIfam" id="TIGR01946">
    <property type="entry name" value="rnfD"/>
    <property type="match status" value="1"/>
</dbReference>
<accession>A8SLB2</accession>
<evidence type="ECO:0000256" key="11">
    <source>
        <dbReference type="SAM" id="MobiDB-lite"/>
    </source>
</evidence>
<comment type="subcellular location">
    <subcellularLocation>
        <location evidence="10">Cell membrane</location>
        <topology evidence="10">Multi-pass membrane protein</topology>
    </subcellularLocation>
</comment>
<keyword evidence="6 10" id="KW-1278">Translocase</keyword>
<feature type="transmembrane region" description="Helical" evidence="10">
    <location>
        <begin position="334"/>
        <end position="354"/>
    </location>
</feature>
<feature type="compositionally biased region" description="Basic and acidic residues" evidence="11">
    <location>
        <begin position="224"/>
        <end position="243"/>
    </location>
</feature>
<comment type="caution">
    <text evidence="10">Lacks conserved residue(s) required for the propagation of feature annotation.</text>
</comment>
<feature type="modified residue" description="FMN phosphoryl threonine" evidence="10">
    <location>
        <position position="409"/>
    </location>
</feature>
<evidence type="ECO:0000256" key="10">
    <source>
        <dbReference type="HAMAP-Rule" id="MF_00462"/>
    </source>
</evidence>
<feature type="compositionally biased region" description="Low complexity" evidence="11">
    <location>
        <begin position="161"/>
        <end position="176"/>
    </location>
</feature>
<keyword evidence="8 10" id="KW-1133">Transmembrane helix</keyword>
<evidence type="ECO:0000256" key="5">
    <source>
        <dbReference type="ARBA" id="ARBA00022692"/>
    </source>
</evidence>
<evidence type="ECO:0000256" key="1">
    <source>
        <dbReference type="ARBA" id="ARBA00022448"/>
    </source>
</evidence>
<dbReference type="eggNOG" id="COG4658">
    <property type="taxonomic scope" value="Bacteria"/>
</dbReference>
<feature type="region of interest" description="Disordered" evidence="11">
    <location>
        <begin position="1"/>
        <end position="244"/>
    </location>
</feature>
<comment type="function">
    <text evidence="10">Part of a membrane-bound complex that couples electron transfer with translocation of ions across the membrane.</text>
</comment>
<feature type="compositionally biased region" description="Basic and acidic residues" evidence="11">
    <location>
        <begin position="1"/>
        <end position="50"/>
    </location>
</feature>
<dbReference type="Pfam" id="PF03116">
    <property type="entry name" value="NQR2_RnfD_RnfE"/>
    <property type="match status" value="1"/>
</dbReference>
<evidence type="ECO:0000313" key="13">
    <source>
        <dbReference type="Proteomes" id="UP000003162"/>
    </source>
</evidence>
<evidence type="ECO:0000256" key="9">
    <source>
        <dbReference type="ARBA" id="ARBA00023136"/>
    </source>
</evidence>
<evidence type="ECO:0000256" key="7">
    <source>
        <dbReference type="ARBA" id="ARBA00022982"/>
    </source>
</evidence>
<keyword evidence="3 10" id="KW-0285">Flavoprotein</keyword>
<dbReference type="PANTHER" id="PTHR30578">
    <property type="entry name" value="ELECTRON TRANSPORT COMPLEX PROTEIN RNFD"/>
    <property type="match status" value="1"/>
</dbReference>
<keyword evidence="7 10" id="KW-0249">Electron transport</keyword>
<feature type="transmembrane region" description="Helical" evidence="10">
    <location>
        <begin position="454"/>
        <end position="472"/>
    </location>
</feature>
<dbReference type="Proteomes" id="UP000003162">
    <property type="component" value="Unassembled WGS sequence"/>
</dbReference>
<dbReference type="GO" id="GO:0022900">
    <property type="term" value="P:electron transport chain"/>
    <property type="evidence" value="ECO:0007669"/>
    <property type="project" value="UniProtKB-UniRule"/>
</dbReference>
<feature type="compositionally biased region" description="Basic and acidic residues" evidence="11">
    <location>
        <begin position="180"/>
        <end position="215"/>
    </location>
</feature>
<keyword evidence="5 10" id="KW-0812">Transmembrane</keyword>
<feature type="transmembrane region" description="Helical" evidence="10">
    <location>
        <begin position="507"/>
        <end position="526"/>
    </location>
</feature>
<dbReference type="InterPro" id="IPR004338">
    <property type="entry name" value="NqrB/RnfD"/>
</dbReference>
<evidence type="ECO:0000256" key="8">
    <source>
        <dbReference type="ARBA" id="ARBA00022989"/>
    </source>
</evidence>
<comment type="caution">
    <text evidence="12">The sequence shown here is derived from an EMBL/GenBank/DDBJ whole genome shotgun (WGS) entry which is preliminary data.</text>
</comment>
<keyword evidence="4 10" id="KW-0288">FMN</keyword>
<feature type="compositionally biased region" description="Basic and acidic residues" evidence="11">
    <location>
        <begin position="74"/>
        <end position="110"/>
    </location>
</feature>
<evidence type="ECO:0000313" key="12">
    <source>
        <dbReference type="EMBL" id="EDP24345.1"/>
    </source>
</evidence>
<dbReference type="HAMAP" id="MF_00462">
    <property type="entry name" value="RsxD_RnfD"/>
    <property type="match status" value="1"/>
</dbReference>
<reference evidence="12 13" key="1">
    <citation type="submission" date="2007-09" db="EMBL/GenBank/DDBJ databases">
        <title>Draft genome sequence of Peptostreptococcus micros (ATCC 33270).</title>
        <authorList>
            <person name="Sudarsanam P."/>
            <person name="Ley R."/>
            <person name="Guruge J."/>
            <person name="Turnbaugh P.J."/>
            <person name="Mahowald M."/>
            <person name="Liep D."/>
            <person name="Gordon J."/>
        </authorList>
    </citation>
    <scope>NUCLEOTIDE SEQUENCE [LARGE SCALE GENOMIC DNA]</scope>
    <source>
        <strain evidence="12 13">ATCC 33270</strain>
    </source>
</reference>
<evidence type="ECO:0000256" key="2">
    <source>
        <dbReference type="ARBA" id="ARBA00022553"/>
    </source>
</evidence>